<name>A0A517MEH5_9BACT</name>
<proteinExistence type="predicted"/>
<keyword evidence="3" id="KW-1185">Reference proteome</keyword>
<organism evidence="2 3">
    <name type="scientific">Roseimaritima multifibrata</name>
    <dbReference type="NCBI Taxonomy" id="1930274"/>
    <lineage>
        <taxon>Bacteria</taxon>
        <taxon>Pseudomonadati</taxon>
        <taxon>Planctomycetota</taxon>
        <taxon>Planctomycetia</taxon>
        <taxon>Pirellulales</taxon>
        <taxon>Pirellulaceae</taxon>
        <taxon>Roseimaritima</taxon>
    </lineage>
</organism>
<protein>
    <submittedName>
        <fullName evidence="2">Uncharacterized protein</fullName>
    </submittedName>
</protein>
<dbReference type="KEGG" id="rml:FF011L_20560"/>
<accession>A0A517MEH5</accession>
<feature type="region of interest" description="Disordered" evidence="1">
    <location>
        <begin position="102"/>
        <end position="127"/>
    </location>
</feature>
<gene>
    <name evidence="2" type="ORF">FF011L_20560</name>
</gene>
<dbReference type="AlphaFoldDB" id="A0A517MEH5"/>
<evidence type="ECO:0000256" key="1">
    <source>
        <dbReference type="SAM" id="MobiDB-lite"/>
    </source>
</evidence>
<evidence type="ECO:0000313" key="3">
    <source>
        <dbReference type="Proteomes" id="UP000320672"/>
    </source>
</evidence>
<dbReference type="EMBL" id="CP036262">
    <property type="protein sequence ID" value="QDS93294.1"/>
    <property type="molecule type" value="Genomic_DNA"/>
</dbReference>
<sequence length="187" mass="20712">MGERGWGRGGDFQAAILQRRGSERLGFQAVMPRLAQRCRPLSPSPSPQKQAFESTLIALAGEPLIQYQICFKRACFEGEGSQTYFIYKSHVLRGGELGEYESRRASPTCDSTGQKPPSPERGQDGQYVANELRVPRERNAPERLKAGRKGKQGKMSRLWAFLRGFVAPCCPLGAGNLQGVEEAFEAF</sequence>
<reference evidence="2 3" key="1">
    <citation type="submission" date="2019-02" db="EMBL/GenBank/DDBJ databases">
        <title>Deep-cultivation of Planctomycetes and their phenomic and genomic characterization uncovers novel biology.</title>
        <authorList>
            <person name="Wiegand S."/>
            <person name="Jogler M."/>
            <person name="Boedeker C."/>
            <person name="Pinto D."/>
            <person name="Vollmers J."/>
            <person name="Rivas-Marin E."/>
            <person name="Kohn T."/>
            <person name="Peeters S.H."/>
            <person name="Heuer A."/>
            <person name="Rast P."/>
            <person name="Oberbeckmann S."/>
            <person name="Bunk B."/>
            <person name="Jeske O."/>
            <person name="Meyerdierks A."/>
            <person name="Storesund J.E."/>
            <person name="Kallscheuer N."/>
            <person name="Luecker S."/>
            <person name="Lage O.M."/>
            <person name="Pohl T."/>
            <person name="Merkel B.J."/>
            <person name="Hornburger P."/>
            <person name="Mueller R.-W."/>
            <person name="Bruemmer F."/>
            <person name="Labrenz M."/>
            <person name="Spormann A.M."/>
            <person name="Op den Camp H."/>
            <person name="Overmann J."/>
            <person name="Amann R."/>
            <person name="Jetten M.S.M."/>
            <person name="Mascher T."/>
            <person name="Medema M.H."/>
            <person name="Devos D.P."/>
            <person name="Kaster A.-K."/>
            <person name="Ovreas L."/>
            <person name="Rohde M."/>
            <person name="Galperin M.Y."/>
            <person name="Jogler C."/>
        </authorList>
    </citation>
    <scope>NUCLEOTIDE SEQUENCE [LARGE SCALE GENOMIC DNA]</scope>
    <source>
        <strain evidence="2 3">FF011L</strain>
    </source>
</reference>
<evidence type="ECO:0000313" key="2">
    <source>
        <dbReference type="EMBL" id="QDS93294.1"/>
    </source>
</evidence>
<dbReference type="Proteomes" id="UP000320672">
    <property type="component" value="Chromosome"/>
</dbReference>